<sequence>MMMMCVMPMNCITCSCEDSQMYMSSEKETGLPAHNYQNACS</sequence>
<evidence type="ECO:0000313" key="2">
    <source>
        <dbReference type="Proteomes" id="UP000095679"/>
    </source>
</evidence>
<evidence type="ECO:0000313" key="1">
    <source>
        <dbReference type="EMBL" id="CUO37788.1"/>
    </source>
</evidence>
<dbReference type="AlphaFoldDB" id="A0A174EME8"/>
<protein>
    <submittedName>
        <fullName evidence="1">Uncharacterized protein</fullName>
    </submittedName>
</protein>
<name>A0A174EME8_9FIRM</name>
<gene>
    <name evidence="1" type="ORF">ERS852450_01691</name>
</gene>
<dbReference type="Proteomes" id="UP000095679">
    <property type="component" value="Unassembled WGS sequence"/>
</dbReference>
<proteinExistence type="predicted"/>
<organism evidence="1 2">
    <name type="scientific">Anaerobutyricum hallii</name>
    <dbReference type="NCBI Taxonomy" id="39488"/>
    <lineage>
        <taxon>Bacteria</taxon>
        <taxon>Bacillati</taxon>
        <taxon>Bacillota</taxon>
        <taxon>Clostridia</taxon>
        <taxon>Lachnospirales</taxon>
        <taxon>Lachnospiraceae</taxon>
        <taxon>Anaerobutyricum</taxon>
    </lineage>
</organism>
<reference evidence="1 2" key="1">
    <citation type="submission" date="2015-09" db="EMBL/GenBank/DDBJ databases">
        <authorList>
            <consortium name="Pathogen Informatics"/>
        </authorList>
    </citation>
    <scope>NUCLEOTIDE SEQUENCE [LARGE SCALE GENOMIC DNA]</scope>
    <source>
        <strain evidence="1 2">2789STDY5834835</strain>
    </source>
</reference>
<accession>A0A174EME8</accession>
<dbReference type="EMBL" id="CYZL01000013">
    <property type="protein sequence ID" value="CUO37788.1"/>
    <property type="molecule type" value="Genomic_DNA"/>
</dbReference>